<dbReference type="InterPro" id="IPR006146">
    <property type="entry name" value="5'-Nucleotdase_CS"/>
</dbReference>
<dbReference type="PANTHER" id="PTHR11575">
    <property type="entry name" value="5'-NUCLEOTIDASE-RELATED"/>
    <property type="match status" value="1"/>
</dbReference>
<dbReference type="KEGG" id="rmai:MACH21_30940"/>
<evidence type="ECO:0000256" key="2">
    <source>
        <dbReference type="ARBA" id="ARBA00022729"/>
    </source>
</evidence>
<protein>
    <submittedName>
        <fullName evidence="6">2',3'-cyclic-nucleotide 2'-phosphodiesterase</fullName>
    </submittedName>
</protein>
<evidence type="ECO:0000313" key="7">
    <source>
        <dbReference type="Proteomes" id="UP001337723"/>
    </source>
</evidence>
<dbReference type="AlphaFoldDB" id="A0AA48HAP0"/>
<dbReference type="GO" id="GO:0009166">
    <property type="term" value="P:nucleotide catabolic process"/>
    <property type="evidence" value="ECO:0007669"/>
    <property type="project" value="InterPro"/>
</dbReference>
<dbReference type="SUPFAM" id="SSF55816">
    <property type="entry name" value="5'-nucleotidase (syn. UDP-sugar hydrolase), C-terminal domain"/>
    <property type="match status" value="1"/>
</dbReference>
<dbReference type="GO" id="GO:0016788">
    <property type="term" value="F:hydrolase activity, acting on ester bonds"/>
    <property type="evidence" value="ECO:0007669"/>
    <property type="project" value="InterPro"/>
</dbReference>
<dbReference type="Gene3D" id="3.60.21.10">
    <property type="match status" value="1"/>
</dbReference>
<accession>A0AA48HAP0</accession>
<dbReference type="Pfam" id="PF00149">
    <property type="entry name" value="Metallophos"/>
    <property type="match status" value="1"/>
</dbReference>
<dbReference type="EMBL" id="AP027266">
    <property type="protein sequence ID" value="BDW86917.1"/>
    <property type="molecule type" value="Genomic_DNA"/>
</dbReference>
<keyword evidence="3" id="KW-0547">Nucleotide-binding</keyword>
<dbReference type="InterPro" id="IPR036907">
    <property type="entry name" value="5'-Nucleotdase_C_sf"/>
</dbReference>
<evidence type="ECO:0000256" key="3">
    <source>
        <dbReference type="RuleBase" id="RU362119"/>
    </source>
</evidence>
<dbReference type="SUPFAM" id="SSF56300">
    <property type="entry name" value="Metallo-dependent phosphatases"/>
    <property type="match status" value="1"/>
</dbReference>
<dbReference type="Gene3D" id="3.90.780.10">
    <property type="entry name" value="5'-Nucleotidase, C-terminal domain"/>
    <property type="match status" value="1"/>
</dbReference>
<sequence>MTVIGTRSDRRETTAAGRRGLRLRILATSDLHAHLLPFNYFADRPDHGVGLSGLAGLIQRARAACPNTLLFDNGDTLQGAPLADAALADLMPRGQDHPMIAVMNALGYDAATLGNHDFDFGLGALQQALSVARYPVVLANVDWLDADPGPVQRRKMLERTVTDAAGNGHPLRIGVTGAVPPQVMRWARAHLEGRIAVHDILPAVRREVAALRAEGADLVIVLAHSGMGHDTDPADGENVGRLLSRIDGVDAVIAGHTHRAFPRPGDATGPLGGTPLVQPGCWGSHLGQIDLDLGPATAGSTARWRVLGSEAALIPLAGIGAEDRADLWQRLKPMPGLQRQILRSHRATRVYAARTLGRTAVPLETYFSLIAPCAATQVIADAQRAAIAPVLRDRPDLAHLPLVSATTPFKAGGRGGPAHYTDVPAGRVLLRHAADLYGFSNGLILLKATGAQLREWLERSASAFFRVVPGPADLPRPLIDPAFASYNFDRLDGLRYEIDLSQPARTSAEGDVTHAGPGRIRNLRLSDGRPLCDTQTCLVATSAYRAAGGGRFSAAQACETIHESTDPVRNALMAHFAAHQDGLDPVVEPSFTFTPLGGAPVILHTGPGAAAYPQRIRDLGLVPDGVEDDGFARYLMKI</sequence>
<dbReference type="InterPro" id="IPR006179">
    <property type="entry name" value="5_nucleotidase/apyrase"/>
</dbReference>
<keyword evidence="7" id="KW-1185">Reference proteome</keyword>
<dbReference type="Proteomes" id="UP001337723">
    <property type="component" value="Chromosome"/>
</dbReference>
<dbReference type="GO" id="GO:0030288">
    <property type="term" value="C:outer membrane-bounded periplasmic space"/>
    <property type="evidence" value="ECO:0007669"/>
    <property type="project" value="TreeGrafter"/>
</dbReference>
<gene>
    <name evidence="6" type="primary">cpdB</name>
    <name evidence="6" type="ORF">MACH21_30940</name>
</gene>
<dbReference type="Pfam" id="PF02872">
    <property type="entry name" value="5_nucleotid_C"/>
    <property type="match status" value="1"/>
</dbReference>
<evidence type="ECO:0000259" key="5">
    <source>
        <dbReference type="Pfam" id="PF02872"/>
    </source>
</evidence>
<evidence type="ECO:0000313" key="6">
    <source>
        <dbReference type="EMBL" id="BDW86917.1"/>
    </source>
</evidence>
<comment type="similarity">
    <text evidence="1 3">Belongs to the 5'-nucleotidase family.</text>
</comment>
<dbReference type="NCBIfam" id="NF006938">
    <property type="entry name" value="PRK09420.1"/>
    <property type="match status" value="1"/>
</dbReference>
<organism evidence="6 7">
    <name type="scientific">Roseicyclus marinus</name>
    <dbReference type="NCBI Taxonomy" id="2161673"/>
    <lineage>
        <taxon>Bacteria</taxon>
        <taxon>Pseudomonadati</taxon>
        <taxon>Pseudomonadota</taxon>
        <taxon>Alphaproteobacteria</taxon>
        <taxon>Rhodobacterales</taxon>
        <taxon>Roseobacteraceae</taxon>
        <taxon>Roseicyclus</taxon>
    </lineage>
</organism>
<proteinExistence type="inferred from homology"/>
<feature type="domain" description="Calcineurin-like phosphoesterase" evidence="4">
    <location>
        <begin position="23"/>
        <end position="259"/>
    </location>
</feature>
<keyword evidence="2" id="KW-0732">Signal</keyword>
<feature type="domain" description="5'-Nucleotidase C-terminal" evidence="5">
    <location>
        <begin position="368"/>
        <end position="555"/>
    </location>
</feature>
<dbReference type="RefSeq" id="WP_338273017.1">
    <property type="nucleotide sequence ID" value="NZ_AP027266.1"/>
</dbReference>
<dbReference type="InterPro" id="IPR029052">
    <property type="entry name" value="Metallo-depent_PP-like"/>
</dbReference>
<dbReference type="PANTHER" id="PTHR11575:SF6">
    <property type="entry name" value="2',3'-CYCLIC-NUCLEOTIDE 2'-PHOSPHODIESTERASE_3'-NUCLEOTIDASE"/>
    <property type="match status" value="1"/>
</dbReference>
<keyword evidence="3" id="KW-0378">Hydrolase</keyword>
<dbReference type="PRINTS" id="PR01607">
    <property type="entry name" value="APYRASEFAMLY"/>
</dbReference>
<reference evidence="6 7" key="1">
    <citation type="submission" date="2023-01" db="EMBL/GenBank/DDBJ databases">
        <title>Complete genome sequence of Roseicyclus marinus strain Dej080120_10.</title>
        <authorList>
            <person name="Ueki S."/>
            <person name="Maruyama F."/>
        </authorList>
    </citation>
    <scope>NUCLEOTIDE SEQUENCE [LARGE SCALE GENOMIC DNA]</scope>
    <source>
        <strain evidence="6 7">Dej080120_10</strain>
    </source>
</reference>
<evidence type="ECO:0000256" key="1">
    <source>
        <dbReference type="ARBA" id="ARBA00006654"/>
    </source>
</evidence>
<evidence type="ECO:0000259" key="4">
    <source>
        <dbReference type="Pfam" id="PF00149"/>
    </source>
</evidence>
<dbReference type="InterPro" id="IPR004843">
    <property type="entry name" value="Calcineurin-like_PHP"/>
</dbReference>
<dbReference type="InterPro" id="IPR008334">
    <property type="entry name" value="5'-Nucleotdase_C"/>
</dbReference>
<dbReference type="GO" id="GO:0046872">
    <property type="term" value="F:metal ion binding"/>
    <property type="evidence" value="ECO:0007669"/>
    <property type="project" value="InterPro"/>
</dbReference>
<name>A0AA48HAP0_9RHOB</name>
<dbReference type="GO" id="GO:0000166">
    <property type="term" value="F:nucleotide binding"/>
    <property type="evidence" value="ECO:0007669"/>
    <property type="project" value="UniProtKB-KW"/>
</dbReference>
<dbReference type="PROSITE" id="PS00785">
    <property type="entry name" value="5_NUCLEOTIDASE_1"/>
    <property type="match status" value="1"/>
</dbReference>